<organism evidence="5 6">
    <name type="scientific">Lyngbya confervoides BDU141951</name>
    <dbReference type="NCBI Taxonomy" id="1574623"/>
    <lineage>
        <taxon>Bacteria</taxon>
        <taxon>Bacillati</taxon>
        <taxon>Cyanobacteriota</taxon>
        <taxon>Cyanophyceae</taxon>
        <taxon>Oscillatoriophycideae</taxon>
        <taxon>Oscillatoriales</taxon>
        <taxon>Microcoleaceae</taxon>
        <taxon>Lyngbya</taxon>
    </lineage>
</organism>
<keyword evidence="6" id="KW-1185">Reference proteome</keyword>
<evidence type="ECO:0000256" key="4">
    <source>
        <dbReference type="HAMAP-Rule" id="MF_00434"/>
    </source>
</evidence>
<dbReference type="InterPro" id="IPR001533">
    <property type="entry name" value="Pterin_deHydtase"/>
</dbReference>
<name>A0ABD4T606_9CYAN</name>
<comment type="similarity">
    <text evidence="2 4">Belongs to the pterin-4-alpha-carbinolamine dehydratase family.</text>
</comment>
<dbReference type="NCBIfam" id="NF002018">
    <property type="entry name" value="PRK00823.1-3"/>
    <property type="match status" value="1"/>
</dbReference>
<dbReference type="EMBL" id="JTHE03000088">
    <property type="protein sequence ID" value="MCM1984129.1"/>
    <property type="molecule type" value="Genomic_DNA"/>
</dbReference>
<dbReference type="HAMAP" id="MF_00434">
    <property type="entry name" value="Pterin_4_alpha"/>
    <property type="match status" value="1"/>
</dbReference>
<evidence type="ECO:0000313" key="5">
    <source>
        <dbReference type="EMBL" id="MCM1984129.1"/>
    </source>
</evidence>
<evidence type="ECO:0000256" key="2">
    <source>
        <dbReference type="ARBA" id="ARBA00006472"/>
    </source>
</evidence>
<proteinExistence type="inferred from homology"/>
<sequence>MSTDRLTEQELKAHLTKLEDWSLHDGKLKKTFQFPDFLRSFGFMSSMALVSEAMGHHPEWFNVYNRVEVTLVTHDAGGLTMKDINWAEKADQMAR</sequence>
<dbReference type="AlphaFoldDB" id="A0ABD4T606"/>
<accession>A0ABD4T606</accession>
<dbReference type="Gene3D" id="3.30.1360.20">
    <property type="entry name" value="Transcriptional coactivator/pterin dehydratase"/>
    <property type="match status" value="1"/>
</dbReference>
<dbReference type="Proteomes" id="UP000031561">
    <property type="component" value="Unassembled WGS sequence"/>
</dbReference>
<dbReference type="PANTHER" id="PTHR12599">
    <property type="entry name" value="PTERIN-4-ALPHA-CARBINOLAMINE DEHYDRATASE"/>
    <property type="match status" value="1"/>
</dbReference>
<evidence type="ECO:0000256" key="3">
    <source>
        <dbReference type="ARBA" id="ARBA00023239"/>
    </source>
</evidence>
<dbReference type="GO" id="GO:0008124">
    <property type="term" value="F:4-alpha-hydroxytetrahydrobiopterin dehydratase activity"/>
    <property type="evidence" value="ECO:0007669"/>
    <property type="project" value="UniProtKB-UniRule"/>
</dbReference>
<dbReference type="EC" id="4.2.1.96" evidence="4"/>
<comment type="caution">
    <text evidence="5">The sequence shown here is derived from an EMBL/GenBank/DDBJ whole genome shotgun (WGS) entry which is preliminary data.</text>
</comment>
<keyword evidence="3 4" id="KW-0456">Lyase</keyword>
<evidence type="ECO:0000256" key="1">
    <source>
        <dbReference type="ARBA" id="ARBA00001554"/>
    </source>
</evidence>
<evidence type="ECO:0000313" key="6">
    <source>
        <dbReference type="Proteomes" id="UP000031561"/>
    </source>
</evidence>
<dbReference type="Pfam" id="PF01329">
    <property type="entry name" value="Pterin_4a"/>
    <property type="match status" value="1"/>
</dbReference>
<dbReference type="PANTHER" id="PTHR12599:SF0">
    <property type="entry name" value="PTERIN-4-ALPHA-CARBINOLAMINE DEHYDRATASE"/>
    <property type="match status" value="1"/>
</dbReference>
<protein>
    <recommendedName>
        <fullName evidence="4">Putative pterin-4-alpha-carbinolamine dehydratase</fullName>
        <shortName evidence="4">PHS</shortName>
        <ecNumber evidence="4">4.2.1.96</ecNumber>
    </recommendedName>
    <alternativeName>
        <fullName evidence="4">4-alpha-hydroxy-tetrahydropterin dehydratase</fullName>
    </alternativeName>
    <alternativeName>
        <fullName evidence="4">Pterin carbinolamine dehydratase</fullName>
        <shortName evidence="4">PCD</shortName>
    </alternativeName>
</protein>
<dbReference type="InterPro" id="IPR036428">
    <property type="entry name" value="PCD_sf"/>
</dbReference>
<comment type="catalytic activity">
    <reaction evidence="1 4">
        <text>(4aS,6R)-4a-hydroxy-L-erythro-5,6,7,8-tetrahydrobiopterin = (6R)-L-erythro-6,7-dihydrobiopterin + H2O</text>
        <dbReference type="Rhea" id="RHEA:11920"/>
        <dbReference type="ChEBI" id="CHEBI:15377"/>
        <dbReference type="ChEBI" id="CHEBI:15642"/>
        <dbReference type="ChEBI" id="CHEBI:43120"/>
        <dbReference type="EC" id="4.2.1.96"/>
    </reaction>
</comment>
<gene>
    <name evidence="5" type="ORF">QQ91_0014995</name>
</gene>
<dbReference type="NCBIfam" id="NF002017">
    <property type="entry name" value="PRK00823.1-2"/>
    <property type="match status" value="1"/>
</dbReference>
<dbReference type="RefSeq" id="WP_166275766.1">
    <property type="nucleotide sequence ID" value="NZ_JTHE03000088.1"/>
</dbReference>
<reference evidence="5 6" key="1">
    <citation type="journal article" date="2015" name="Genome Announc.">
        <title>Draft Genome Sequence of Filamentous Marine Cyanobacterium Lyngbya confervoides Strain BDU141951.</title>
        <authorList>
            <person name="Chandrababunaidu M.M."/>
            <person name="Sen D."/>
            <person name="Tripathy S."/>
        </authorList>
    </citation>
    <scope>NUCLEOTIDE SEQUENCE [LARGE SCALE GENOMIC DNA]</scope>
    <source>
        <strain evidence="5 6">BDU141951</strain>
    </source>
</reference>
<dbReference type="SUPFAM" id="SSF55248">
    <property type="entry name" value="PCD-like"/>
    <property type="match status" value="1"/>
</dbReference>